<dbReference type="InterPro" id="IPR002654">
    <property type="entry name" value="Glyco_trans_25"/>
</dbReference>
<comment type="caution">
    <text evidence="2">The sequence shown here is derived from an EMBL/GenBank/DDBJ whole genome shotgun (WGS) entry which is preliminary data.</text>
</comment>
<gene>
    <name evidence="2" type="ORF">BTA35_0216095</name>
</gene>
<dbReference type="EMBL" id="MTSD02000011">
    <property type="protein sequence ID" value="OOV85900.1"/>
    <property type="molecule type" value="Genomic_DNA"/>
</dbReference>
<dbReference type="STRING" id="966.BTA35_0216095"/>
<evidence type="ECO:0000313" key="2">
    <source>
        <dbReference type="EMBL" id="OOV85900.1"/>
    </source>
</evidence>
<evidence type="ECO:0000313" key="3">
    <source>
        <dbReference type="Proteomes" id="UP000190064"/>
    </source>
</evidence>
<keyword evidence="3" id="KW-1185">Reference proteome</keyword>
<dbReference type="Pfam" id="PF01755">
    <property type="entry name" value="Glyco_transf_25"/>
    <property type="match status" value="1"/>
</dbReference>
<accession>A0A1T1H848</accession>
<dbReference type="RefSeq" id="WP_078320838.1">
    <property type="nucleotide sequence ID" value="NZ_FXTS01000013.1"/>
</dbReference>
<protein>
    <recommendedName>
        <fullName evidence="1">Glycosyl transferase family 25 domain-containing protein</fullName>
    </recommendedName>
</protein>
<feature type="domain" description="Glycosyl transferase family 25" evidence="1">
    <location>
        <begin position="2"/>
        <end position="174"/>
    </location>
</feature>
<proteinExistence type="predicted"/>
<evidence type="ECO:0000259" key="1">
    <source>
        <dbReference type="Pfam" id="PF01755"/>
    </source>
</evidence>
<sequence>MKIFVLSMLRSTDRRDAVRKLMAEHDLAFEFIDGVDGKEGSHPLLKKFKPSKFLIRHGRPSKPGEGGCYASHYLAWEKCVELDEPIVVLEDDFILRDCIHDVLAQVESLMPRYPFIRLEDNGPRLQKTVFERDGFELVKFLKIPQRTTCYAVSPRAAKAFLKSSDEFVYPVDVFLRHQNLHRVPLFGLSPRPVAPVDPTDENSEIGNRHAGKAPAWSKLTKLLFKVKNLFLNILTNIYHEIRGY</sequence>
<dbReference type="CDD" id="cd06532">
    <property type="entry name" value="Glyco_transf_25"/>
    <property type="match status" value="1"/>
</dbReference>
<name>A0A1T1H848_OCELI</name>
<organism evidence="2 3">
    <name type="scientific">Oceanospirillum linum</name>
    <dbReference type="NCBI Taxonomy" id="966"/>
    <lineage>
        <taxon>Bacteria</taxon>
        <taxon>Pseudomonadati</taxon>
        <taxon>Pseudomonadota</taxon>
        <taxon>Gammaproteobacteria</taxon>
        <taxon>Oceanospirillales</taxon>
        <taxon>Oceanospirillaceae</taxon>
        <taxon>Oceanospirillum</taxon>
    </lineage>
</organism>
<dbReference type="Proteomes" id="UP000190064">
    <property type="component" value="Unassembled WGS sequence"/>
</dbReference>
<dbReference type="AlphaFoldDB" id="A0A1T1H848"/>
<reference evidence="2" key="1">
    <citation type="submission" date="2017-02" db="EMBL/GenBank/DDBJ databases">
        <title>Draft Genome Sequence of the Salt Water Bacterium Oceanospirillum linum ATCC 11336.</title>
        <authorList>
            <person name="Trachtenberg A.M."/>
            <person name="Carney J.G."/>
            <person name="Linnane J.D."/>
            <person name="Rheaume B.A."/>
            <person name="Pitts N.L."/>
            <person name="Mykles D.L."/>
            <person name="Maclea K.S."/>
        </authorList>
    </citation>
    <scope>NUCLEOTIDE SEQUENCE [LARGE SCALE GENOMIC DNA]</scope>
    <source>
        <strain evidence="2">ATCC 11336</strain>
    </source>
</reference>